<evidence type="ECO:0000313" key="1">
    <source>
        <dbReference type="EMBL" id="SBS18329.1"/>
    </source>
</evidence>
<accession>A0A1A8SKV9</accession>
<feature type="non-terminal residue" evidence="1">
    <location>
        <position position="1"/>
    </location>
</feature>
<reference evidence="1" key="1">
    <citation type="submission" date="2016-05" db="EMBL/GenBank/DDBJ databases">
        <authorList>
            <person name="Lavstsen T."/>
            <person name="Jespersen J.S."/>
        </authorList>
    </citation>
    <scope>NUCLEOTIDE SEQUENCE</scope>
    <source>
        <tissue evidence="1">Brain</tissue>
    </source>
</reference>
<dbReference type="EMBL" id="HAEI01015860">
    <property type="protein sequence ID" value="SBS18329.1"/>
    <property type="molecule type" value="Transcribed_RNA"/>
</dbReference>
<dbReference type="AlphaFoldDB" id="A0A1A8SKV9"/>
<organism evidence="1">
    <name type="scientific">Nothobranchius rachovii</name>
    <name type="common">bluefin notho</name>
    <dbReference type="NCBI Taxonomy" id="451742"/>
    <lineage>
        <taxon>Eukaryota</taxon>
        <taxon>Metazoa</taxon>
        <taxon>Chordata</taxon>
        <taxon>Craniata</taxon>
        <taxon>Vertebrata</taxon>
        <taxon>Euteleostomi</taxon>
        <taxon>Actinopterygii</taxon>
        <taxon>Neopterygii</taxon>
        <taxon>Teleostei</taxon>
        <taxon>Neoteleostei</taxon>
        <taxon>Acanthomorphata</taxon>
        <taxon>Ovalentaria</taxon>
        <taxon>Atherinomorphae</taxon>
        <taxon>Cyprinodontiformes</taxon>
        <taxon>Nothobranchiidae</taxon>
        <taxon>Nothobranchius</taxon>
    </lineage>
</organism>
<gene>
    <name evidence="1" type="primary">Nfu_g_1_018511</name>
</gene>
<sequence>EVFYPPTYFQLGAFRHKLGAKTFHAASPAMSQNHGRVPTPRVISKVRMISKERASTKSLSFLFCSGYLGYRGFTGNKRCFSLVKKAARDFYLENLRMFYTAFVIDDRSSLT</sequence>
<feature type="non-terminal residue" evidence="1">
    <location>
        <position position="111"/>
    </location>
</feature>
<protein>
    <submittedName>
        <fullName evidence="1">Uncharacterized protein</fullName>
    </submittedName>
</protein>
<reference evidence="1" key="2">
    <citation type="submission" date="2016-06" db="EMBL/GenBank/DDBJ databases">
        <title>The genome of a short-lived fish provides insights into sex chromosome evolution and the genetic control of aging.</title>
        <authorList>
            <person name="Reichwald K."/>
            <person name="Felder M."/>
            <person name="Petzold A."/>
            <person name="Koch P."/>
            <person name="Groth M."/>
            <person name="Platzer M."/>
        </authorList>
    </citation>
    <scope>NUCLEOTIDE SEQUENCE</scope>
    <source>
        <tissue evidence="1">Brain</tissue>
    </source>
</reference>
<name>A0A1A8SKV9_9TELE</name>
<proteinExistence type="predicted"/>